<dbReference type="PANTHER" id="PTHR24171">
    <property type="entry name" value="ANKYRIN REPEAT DOMAIN-CONTAINING PROTEIN 39-RELATED"/>
    <property type="match status" value="1"/>
</dbReference>
<evidence type="ECO:0000256" key="4">
    <source>
        <dbReference type="SAM" id="MobiDB-lite"/>
    </source>
</evidence>
<dbReference type="OrthoDB" id="539213at2759"/>
<keyword evidence="6" id="KW-1185">Reference proteome</keyword>
<dbReference type="PROSITE" id="PS50088">
    <property type="entry name" value="ANK_REPEAT"/>
    <property type="match status" value="4"/>
</dbReference>
<feature type="repeat" description="ANK" evidence="3">
    <location>
        <begin position="77"/>
        <end position="109"/>
    </location>
</feature>
<dbReference type="GO" id="GO:0085020">
    <property type="term" value="P:protein K6-linked ubiquitination"/>
    <property type="evidence" value="ECO:0007669"/>
    <property type="project" value="TreeGrafter"/>
</dbReference>
<reference evidence="5 6" key="1">
    <citation type="submission" date="2020-06" db="EMBL/GenBank/DDBJ databases">
        <title>Transcriptomic and genomic resources for Thalictrum thalictroides and T. hernandezii: Facilitating candidate gene discovery in an emerging model plant lineage.</title>
        <authorList>
            <person name="Arias T."/>
            <person name="Riano-Pachon D.M."/>
            <person name="Di Stilio V.S."/>
        </authorList>
    </citation>
    <scope>NUCLEOTIDE SEQUENCE [LARGE SCALE GENOMIC DNA]</scope>
    <source>
        <strain evidence="6">cv. WT478/WT964</strain>
        <tissue evidence="5">Leaves</tissue>
    </source>
</reference>
<evidence type="ECO:0000256" key="2">
    <source>
        <dbReference type="ARBA" id="ARBA00023043"/>
    </source>
</evidence>
<dbReference type="Pfam" id="PF12796">
    <property type="entry name" value="Ank_2"/>
    <property type="match status" value="2"/>
</dbReference>
<dbReference type="InterPro" id="IPR002110">
    <property type="entry name" value="Ankyrin_rpt"/>
</dbReference>
<dbReference type="EMBL" id="JABWDY010013428">
    <property type="protein sequence ID" value="KAF5198294.1"/>
    <property type="molecule type" value="Genomic_DNA"/>
</dbReference>
<dbReference type="SMART" id="SM00248">
    <property type="entry name" value="ANK"/>
    <property type="match status" value="4"/>
</dbReference>
<proteinExistence type="predicted"/>
<gene>
    <name evidence="5" type="ORF">FRX31_012123</name>
</gene>
<feature type="region of interest" description="Disordered" evidence="4">
    <location>
        <begin position="164"/>
        <end position="253"/>
    </location>
</feature>
<evidence type="ECO:0000313" key="6">
    <source>
        <dbReference type="Proteomes" id="UP000554482"/>
    </source>
</evidence>
<feature type="repeat" description="ANK" evidence="3">
    <location>
        <begin position="110"/>
        <end position="142"/>
    </location>
</feature>
<keyword evidence="2 3" id="KW-0040">ANK repeat</keyword>
<dbReference type="Proteomes" id="UP000554482">
    <property type="component" value="Unassembled WGS sequence"/>
</dbReference>
<protein>
    <submittedName>
        <fullName evidence="5">Ankyrin-1</fullName>
    </submittedName>
</protein>
<dbReference type="AlphaFoldDB" id="A0A7J6WLQ5"/>
<dbReference type="SUPFAM" id="SSF48403">
    <property type="entry name" value="Ankyrin repeat"/>
    <property type="match status" value="1"/>
</dbReference>
<feature type="compositionally biased region" description="Basic and acidic residues" evidence="4">
    <location>
        <begin position="178"/>
        <end position="192"/>
    </location>
</feature>
<dbReference type="PANTHER" id="PTHR24171:SF8">
    <property type="entry name" value="BRCA1-ASSOCIATED RING DOMAIN PROTEIN 1"/>
    <property type="match status" value="1"/>
</dbReference>
<organism evidence="5 6">
    <name type="scientific">Thalictrum thalictroides</name>
    <name type="common">Rue-anemone</name>
    <name type="synonym">Anemone thalictroides</name>
    <dbReference type="NCBI Taxonomy" id="46969"/>
    <lineage>
        <taxon>Eukaryota</taxon>
        <taxon>Viridiplantae</taxon>
        <taxon>Streptophyta</taxon>
        <taxon>Embryophyta</taxon>
        <taxon>Tracheophyta</taxon>
        <taxon>Spermatophyta</taxon>
        <taxon>Magnoliopsida</taxon>
        <taxon>Ranunculales</taxon>
        <taxon>Ranunculaceae</taxon>
        <taxon>Thalictroideae</taxon>
        <taxon>Thalictrum</taxon>
    </lineage>
</organism>
<dbReference type="GO" id="GO:0004842">
    <property type="term" value="F:ubiquitin-protein transferase activity"/>
    <property type="evidence" value="ECO:0007669"/>
    <property type="project" value="TreeGrafter"/>
</dbReference>
<evidence type="ECO:0000313" key="5">
    <source>
        <dbReference type="EMBL" id="KAF5198294.1"/>
    </source>
</evidence>
<feature type="repeat" description="ANK" evidence="3">
    <location>
        <begin position="44"/>
        <end position="76"/>
    </location>
</feature>
<feature type="compositionally biased region" description="Polar residues" evidence="4">
    <location>
        <begin position="164"/>
        <end position="177"/>
    </location>
</feature>
<evidence type="ECO:0000256" key="3">
    <source>
        <dbReference type="PROSITE-ProRule" id="PRU00023"/>
    </source>
</evidence>
<dbReference type="Gene3D" id="1.25.40.20">
    <property type="entry name" value="Ankyrin repeat-containing domain"/>
    <property type="match status" value="1"/>
</dbReference>
<evidence type="ECO:0000256" key="1">
    <source>
        <dbReference type="ARBA" id="ARBA00022737"/>
    </source>
</evidence>
<accession>A0A7J6WLQ5</accession>
<name>A0A7J6WLQ5_THATH</name>
<keyword evidence="1" id="KW-0677">Repeat</keyword>
<feature type="repeat" description="ANK" evidence="3">
    <location>
        <begin position="10"/>
        <end position="43"/>
    </location>
</feature>
<dbReference type="InterPro" id="IPR036770">
    <property type="entry name" value="Ankyrin_rpt-contain_sf"/>
</dbReference>
<dbReference type="PRINTS" id="PR01415">
    <property type="entry name" value="ANKYRIN"/>
</dbReference>
<sequence>MGNPKRSGGGGEEPLHAAARTGDLKAVISICASNPLAVNSRDKHSRTPLHLAAWSGQTEVVNYLCKNKADVGAAAMDDMGAIHFAAQKGHVEVVRALLLSGVSIKTINRKGLTPLHYAAQGSHLDLVQYLVRKGASLTTMTKAGKTPLDLATKVEVVSFLKGCQDSSKQGENQTSKGNVEKCDSKPSMEDKATGSSDETVIKRKEEGEKDSEDENLRSSGEDQDHVEEKLKRKGEGDKDEMEGNSSKPKKARVALNHLLFADYTQEEN</sequence>
<feature type="compositionally biased region" description="Basic and acidic residues" evidence="4">
    <location>
        <begin position="214"/>
        <end position="236"/>
    </location>
</feature>
<dbReference type="PROSITE" id="PS50297">
    <property type="entry name" value="ANK_REP_REGION"/>
    <property type="match status" value="3"/>
</dbReference>
<comment type="caution">
    <text evidence="5">The sequence shown here is derived from an EMBL/GenBank/DDBJ whole genome shotgun (WGS) entry which is preliminary data.</text>
</comment>